<reference evidence="1 2" key="1">
    <citation type="journal article" date="2015" name="Nature">
        <title>rRNA introns, odd ribosomes, and small enigmatic genomes across a large radiation of phyla.</title>
        <authorList>
            <person name="Brown C.T."/>
            <person name="Hug L.A."/>
            <person name="Thomas B.C."/>
            <person name="Sharon I."/>
            <person name="Castelle C.J."/>
            <person name="Singh A."/>
            <person name="Wilkins M.J."/>
            <person name="Williams K.H."/>
            <person name="Banfield J.F."/>
        </authorList>
    </citation>
    <scope>NUCLEOTIDE SEQUENCE [LARGE SCALE GENOMIC DNA]</scope>
</reference>
<organism evidence="1 2">
    <name type="scientific">Candidatus Amesbacteria bacterium GW2011_GWC2_45_19</name>
    <dbReference type="NCBI Taxonomy" id="1618366"/>
    <lineage>
        <taxon>Bacteria</taxon>
        <taxon>Candidatus Amesiibacteriota</taxon>
    </lineage>
</organism>
<evidence type="ECO:0000313" key="2">
    <source>
        <dbReference type="Proteomes" id="UP000034264"/>
    </source>
</evidence>
<evidence type="ECO:0008006" key="3">
    <source>
        <dbReference type="Google" id="ProtNLM"/>
    </source>
</evidence>
<name>A0A0G1PCE7_9BACT</name>
<comment type="caution">
    <text evidence="1">The sequence shown here is derived from an EMBL/GenBank/DDBJ whole genome shotgun (WGS) entry which is preliminary data.</text>
</comment>
<gene>
    <name evidence="1" type="ORF">UX05_C0004G0082</name>
</gene>
<sequence length="211" mass="24971">MAYIFMDESGDLGFDFSKKRTTQWFLVTFLFCKEKRLIEKLVSKIHTGLKKIHKKKSGVLHCHKESPTTRFRLLRELAGRDCQIMVIYLNKKKVYTKLQEEKSVLYNYVTNILLNRIYENKLVPLDNLTLIASRKETNRFLNENFKSYLADKIKVNHKHKLQVIIKTPHEEKSLQATDFISWSIFRKYEYGDSSYYDIIKSLIIGESSLFA</sequence>
<dbReference type="InterPro" id="IPR024524">
    <property type="entry name" value="DUF3800"/>
</dbReference>
<dbReference type="Pfam" id="PF12686">
    <property type="entry name" value="DUF3800"/>
    <property type="match status" value="1"/>
</dbReference>
<dbReference type="Proteomes" id="UP000034264">
    <property type="component" value="Unassembled WGS sequence"/>
</dbReference>
<protein>
    <recommendedName>
        <fullName evidence="3">DUF3800 domain-containing protein</fullName>
    </recommendedName>
</protein>
<dbReference type="EMBL" id="LCKS01000004">
    <property type="protein sequence ID" value="KKU03073.1"/>
    <property type="molecule type" value="Genomic_DNA"/>
</dbReference>
<accession>A0A0G1PCE7</accession>
<proteinExistence type="predicted"/>
<dbReference type="AlphaFoldDB" id="A0A0G1PCE7"/>
<evidence type="ECO:0000313" key="1">
    <source>
        <dbReference type="EMBL" id="KKU03073.1"/>
    </source>
</evidence>